<dbReference type="Ensembl" id="ENSPMGT00000012824.1">
    <property type="protein sequence ID" value="ENSPMGP00000012016.1"/>
    <property type="gene ID" value="ENSPMGG00000009945.1"/>
</dbReference>
<evidence type="ECO:0000313" key="2">
    <source>
        <dbReference type="Proteomes" id="UP000261520"/>
    </source>
</evidence>
<accession>A0A3B4A6A3</accession>
<dbReference type="AlphaFoldDB" id="A0A3B4A6A3"/>
<reference evidence="1" key="2">
    <citation type="submission" date="2025-09" db="UniProtKB">
        <authorList>
            <consortium name="Ensembl"/>
        </authorList>
    </citation>
    <scope>IDENTIFICATION</scope>
</reference>
<proteinExistence type="predicted"/>
<protein>
    <submittedName>
        <fullName evidence="1">Uncharacterized protein</fullName>
    </submittedName>
</protein>
<sequence length="147" mass="16408">MNLLKSHTVELFLQNVRHLLVSVVIALPRMAFHFLSFIYSGPLVDHLFRHAYRKGQVAAHLAHHDGGANVACLDLHVCPRSLLHDAQSVGAVPLASILRAIGEGSWQLICLSVVRLLIHTLLEVLEDDCDHTELLLCTRLTRRCPEV</sequence>
<reference evidence="1" key="1">
    <citation type="submission" date="2025-08" db="UniProtKB">
        <authorList>
            <consortium name="Ensembl"/>
        </authorList>
    </citation>
    <scope>IDENTIFICATION</scope>
</reference>
<dbReference type="Proteomes" id="UP000261520">
    <property type="component" value="Unplaced"/>
</dbReference>
<organism evidence="1 2">
    <name type="scientific">Periophthalmus magnuspinnatus</name>
    <dbReference type="NCBI Taxonomy" id="409849"/>
    <lineage>
        <taxon>Eukaryota</taxon>
        <taxon>Metazoa</taxon>
        <taxon>Chordata</taxon>
        <taxon>Craniata</taxon>
        <taxon>Vertebrata</taxon>
        <taxon>Euteleostomi</taxon>
        <taxon>Actinopterygii</taxon>
        <taxon>Neopterygii</taxon>
        <taxon>Teleostei</taxon>
        <taxon>Neoteleostei</taxon>
        <taxon>Acanthomorphata</taxon>
        <taxon>Gobiaria</taxon>
        <taxon>Gobiiformes</taxon>
        <taxon>Gobioidei</taxon>
        <taxon>Gobiidae</taxon>
        <taxon>Oxudercinae</taxon>
        <taxon>Periophthalmus</taxon>
    </lineage>
</organism>
<keyword evidence="2" id="KW-1185">Reference proteome</keyword>
<name>A0A3B4A6A3_9GOBI</name>
<evidence type="ECO:0000313" key="1">
    <source>
        <dbReference type="Ensembl" id="ENSPMGP00000012016.1"/>
    </source>
</evidence>